<comment type="similarity">
    <text evidence="6">Belongs to the cytochrome b5 family. MAPR subfamily.</text>
</comment>
<evidence type="ECO:0000256" key="4">
    <source>
        <dbReference type="ARBA" id="ARBA00022824"/>
    </source>
</evidence>
<name>A0AAD1RH35_PELCU</name>
<dbReference type="GO" id="GO:0016020">
    <property type="term" value="C:membrane"/>
    <property type="evidence" value="ECO:0007669"/>
    <property type="project" value="TreeGrafter"/>
</dbReference>
<evidence type="ECO:0000256" key="5">
    <source>
        <dbReference type="ARBA" id="ARBA00023004"/>
    </source>
</evidence>
<dbReference type="SUPFAM" id="SSF55856">
    <property type="entry name" value="Cytochrome b5-like heme/steroid binding domain"/>
    <property type="match status" value="1"/>
</dbReference>
<feature type="signal peptide" evidence="8">
    <location>
        <begin position="1"/>
        <end position="34"/>
    </location>
</feature>
<evidence type="ECO:0000256" key="7">
    <source>
        <dbReference type="SAM" id="MobiDB-lite"/>
    </source>
</evidence>
<gene>
    <name evidence="10" type="ORF">PECUL_23A040904</name>
</gene>
<feature type="chain" id="PRO_5042440418" evidence="8">
    <location>
        <begin position="35"/>
        <end position="178"/>
    </location>
</feature>
<accession>A0AAD1RH35</accession>
<dbReference type="EMBL" id="OW240913">
    <property type="protein sequence ID" value="CAH2254454.1"/>
    <property type="molecule type" value="Genomic_DNA"/>
</dbReference>
<evidence type="ECO:0000259" key="9">
    <source>
        <dbReference type="SMART" id="SM01117"/>
    </source>
</evidence>
<evidence type="ECO:0000313" key="10">
    <source>
        <dbReference type="EMBL" id="CAH2254454.1"/>
    </source>
</evidence>
<proteinExistence type="inferred from homology"/>
<feature type="region of interest" description="Disordered" evidence="7">
    <location>
        <begin position="156"/>
        <end position="178"/>
    </location>
</feature>
<keyword evidence="5" id="KW-0408">Iron</keyword>
<keyword evidence="4" id="KW-0256">Endoplasmic reticulum</keyword>
<evidence type="ECO:0000256" key="2">
    <source>
        <dbReference type="ARBA" id="ARBA00022617"/>
    </source>
</evidence>
<comment type="subcellular location">
    <subcellularLocation>
        <location evidence="1">Endoplasmic reticulum</location>
    </subcellularLocation>
</comment>
<evidence type="ECO:0000256" key="3">
    <source>
        <dbReference type="ARBA" id="ARBA00022723"/>
    </source>
</evidence>
<dbReference type="InterPro" id="IPR036400">
    <property type="entry name" value="Cyt_B5-like_heme/steroid_sf"/>
</dbReference>
<protein>
    <submittedName>
        <fullName evidence="10">Neudesin</fullName>
    </submittedName>
</protein>
<dbReference type="FunFam" id="3.10.120.10:FF:000003">
    <property type="entry name" value="membrane-associated progesterone receptor component 1"/>
    <property type="match status" value="1"/>
</dbReference>
<feature type="compositionally biased region" description="Basic and acidic residues" evidence="7">
    <location>
        <begin position="164"/>
        <end position="178"/>
    </location>
</feature>
<dbReference type="AlphaFoldDB" id="A0AAD1RH35"/>
<organism evidence="10 11">
    <name type="scientific">Pelobates cultripes</name>
    <name type="common">Western spadefoot toad</name>
    <dbReference type="NCBI Taxonomy" id="61616"/>
    <lineage>
        <taxon>Eukaryota</taxon>
        <taxon>Metazoa</taxon>
        <taxon>Chordata</taxon>
        <taxon>Craniata</taxon>
        <taxon>Vertebrata</taxon>
        <taxon>Euteleostomi</taxon>
        <taxon>Amphibia</taxon>
        <taxon>Batrachia</taxon>
        <taxon>Anura</taxon>
        <taxon>Pelobatoidea</taxon>
        <taxon>Pelobatidae</taxon>
        <taxon>Pelobates</taxon>
    </lineage>
</organism>
<dbReference type="PANTHER" id="PTHR10281:SF72">
    <property type="entry name" value="NEUDESIN"/>
    <property type="match status" value="1"/>
</dbReference>
<evidence type="ECO:0000313" key="11">
    <source>
        <dbReference type="Proteomes" id="UP001295444"/>
    </source>
</evidence>
<dbReference type="GO" id="GO:0046872">
    <property type="term" value="F:metal ion binding"/>
    <property type="evidence" value="ECO:0007669"/>
    <property type="project" value="UniProtKB-KW"/>
</dbReference>
<dbReference type="EMBL" id="OW240913">
    <property type="protein sequence ID" value="CAH2254451.1"/>
    <property type="molecule type" value="Genomic_DNA"/>
</dbReference>
<keyword evidence="11" id="KW-1185">Reference proteome</keyword>
<dbReference type="InterPro" id="IPR001199">
    <property type="entry name" value="Cyt_B5-like_heme/steroid-bd"/>
</dbReference>
<dbReference type="Pfam" id="PF00173">
    <property type="entry name" value="Cyt-b5"/>
    <property type="match status" value="1"/>
</dbReference>
<dbReference type="InterPro" id="IPR050577">
    <property type="entry name" value="MAPR/NEUFC/NENF-like"/>
</dbReference>
<evidence type="ECO:0000256" key="6">
    <source>
        <dbReference type="ARBA" id="ARBA00038357"/>
    </source>
</evidence>
<dbReference type="Gene3D" id="3.10.120.10">
    <property type="entry name" value="Cytochrome b5-like heme/steroid binding domain"/>
    <property type="match status" value="1"/>
</dbReference>
<keyword evidence="8" id="KW-0732">Signal</keyword>
<keyword evidence="2" id="KW-0349">Heme</keyword>
<evidence type="ECO:0000256" key="8">
    <source>
        <dbReference type="SAM" id="SignalP"/>
    </source>
</evidence>
<dbReference type="SMART" id="SM01117">
    <property type="entry name" value="Cyt-b5"/>
    <property type="match status" value="1"/>
</dbReference>
<dbReference type="PANTHER" id="PTHR10281">
    <property type="entry name" value="MEMBRANE-ASSOCIATED PROGESTERONE RECEPTOR COMPONENT-RELATED"/>
    <property type="match status" value="1"/>
</dbReference>
<keyword evidence="3" id="KW-0479">Metal-binding</keyword>
<sequence length="178" mass="19709">MLHSVLPEALSNMSPCSAALSTLSLLCMLLVSRASDTPKLRDPSAPHKPVRLFTDEDLVLYNGEQEDEPIYMAVKGTVFDVSAGKEFYGKGAPYNALAGKDSTRGVAKMSLDPEDLTYDASGLTEEQLKSLDDIFENVYKKKYPIVGYTARRILNEDGSPNPHFKPEDQPQFSIKDEF</sequence>
<dbReference type="GO" id="GO:0005783">
    <property type="term" value="C:endoplasmic reticulum"/>
    <property type="evidence" value="ECO:0007669"/>
    <property type="project" value="UniProtKB-SubCell"/>
</dbReference>
<reference evidence="10" key="1">
    <citation type="submission" date="2022-03" db="EMBL/GenBank/DDBJ databases">
        <authorList>
            <person name="Alioto T."/>
            <person name="Alioto T."/>
            <person name="Gomez Garrido J."/>
        </authorList>
    </citation>
    <scope>NUCLEOTIDE SEQUENCE</scope>
</reference>
<evidence type="ECO:0000256" key="1">
    <source>
        <dbReference type="ARBA" id="ARBA00004240"/>
    </source>
</evidence>
<feature type="domain" description="Cytochrome b5 heme-binding" evidence="9">
    <location>
        <begin position="53"/>
        <end position="150"/>
    </location>
</feature>
<dbReference type="Proteomes" id="UP001295444">
    <property type="component" value="Chromosome 02"/>
</dbReference>